<keyword evidence="3" id="KW-0804">Transcription</keyword>
<reference evidence="6" key="1">
    <citation type="submission" date="2022-08" db="EMBL/GenBank/DDBJ databases">
        <authorList>
            <person name="Tistechok S."/>
            <person name="Samborskyy M."/>
            <person name="Roman I."/>
        </authorList>
    </citation>
    <scope>NUCLEOTIDE SEQUENCE</scope>
    <source>
        <strain evidence="6">DSM 103496</strain>
    </source>
</reference>
<protein>
    <submittedName>
        <fullName evidence="6">TetR/AcrR family transcriptional regulator</fullName>
    </submittedName>
</protein>
<dbReference type="GO" id="GO:0000976">
    <property type="term" value="F:transcription cis-regulatory region binding"/>
    <property type="evidence" value="ECO:0007669"/>
    <property type="project" value="TreeGrafter"/>
</dbReference>
<feature type="domain" description="HTH tetR-type" evidence="5">
    <location>
        <begin position="35"/>
        <end position="95"/>
    </location>
</feature>
<organism evidence="6 7">
    <name type="scientific">Umezawaea endophytica</name>
    <dbReference type="NCBI Taxonomy" id="1654476"/>
    <lineage>
        <taxon>Bacteria</taxon>
        <taxon>Bacillati</taxon>
        <taxon>Actinomycetota</taxon>
        <taxon>Actinomycetes</taxon>
        <taxon>Pseudonocardiales</taxon>
        <taxon>Pseudonocardiaceae</taxon>
        <taxon>Umezawaea</taxon>
    </lineage>
</organism>
<dbReference type="PANTHER" id="PTHR30055:SF151">
    <property type="entry name" value="TRANSCRIPTIONAL REGULATORY PROTEIN"/>
    <property type="match status" value="1"/>
</dbReference>
<dbReference type="Gene3D" id="1.10.357.10">
    <property type="entry name" value="Tetracycline Repressor, domain 2"/>
    <property type="match status" value="1"/>
</dbReference>
<keyword evidence="7" id="KW-1185">Reference proteome</keyword>
<sequence>MPDERERMTEEIDLPAEVTLLWGLRETARRGRKPSLTVADITRAAVEVADAEGLGAVSMAKVAERLGNATMALYRYVKSKNDLLLLMADAAIGPAPALPEGLEWREGLTVWVRRVLAVLRARPWVVQIPISGPPVGPNNLSWFDRALGALGGTGLSEEEKVGVVMGLLTYVQGEARLSLDLSTGYRENPEAFGRQYGLALARVVDPLRFPALSRVVTSGVFDGEVPYDDEVDGMFGLTLYLDGVAALIGRAEA</sequence>
<keyword evidence="2 4" id="KW-0238">DNA-binding</keyword>
<evidence type="ECO:0000259" key="5">
    <source>
        <dbReference type="PROSITE" id="PS50977"/>
    </source>
</evidence>
<evidence type="ECO:0000313" key="7">
    <source>
        <dbReference type="Proteomes" id="UP001141259"/>
    </source>
</evidence>
<dbReference type="Proteomes" id="UP001141259">
    <property type="component" value="Unassembled WGS sequence"/>
</dbReference>
<dbReference type="GO" id="GO:0045892">
    <property type="term" value="P:negative regulation of DNA-templated transcription"/>
    <property type="evidence" value="ECO:0007669"/>
    <property type="project" value="InterPro"/>
</dbReference>
<dbReference type="Pfam" id="PF02909">
    <property type="entry name" value="TetR_C_1"/>
    <property type="match status" value="1"/>
</dbReference>
<feature type="DNA-binding region" description="H-T-H motif" evidence="4">
    <location>
        <begin position="58"/>
        <end position="77"/>
    </location>
</feature>
<dbReference type="AlphaFoldDB" id="A0A9X2VIF4"/>
<evidence type="ECO:0000256" key="4">
    <source>
        <dbReference type="PROSITE-ProRule" id="PRU00335"/>
    </source>
</evidence>
<evidence type="ECO:0000256" key="1">
    <source>
        <dbReference type="ARBA" id="ARBA00023015"/>
    </source>
</evidence>
<dbReference type="PANTHER" id="PTHR30055">
    <property type="entry name" value="HTH-TYPE TRANSCRIPTIONAL REGULATOR RUTR"/>
    <property type="match status" value="1"/>
</dbReference>
<dbReference type="Pfam" id="PF00440">
    <property type="entry name" value="TetR_N"/>
    <property type="match status" value="1"/>
</dbReference>
<dbReference type="InterPro" id="IPR009057">
    <property type="entry name" value="Homeodomain-like_sf"/>
</dbReference>
<comment type="caution">
    <text evidence="6">The sequence shown here is derived from an EMBL/GenBank/DDBJ whole genome shotgun (WGS) entry which is preliminary data.</text>
</comment>
<name>A0A9X2VIF4_9PSEU</name>
<keyword evidence="1" id="KW-0805">Transcription regulation</keyword>
<dbReference type="EMBL" id="JANYMP010000004">
    <property type="protein sequence ID" value="MCS7477290.1"/>
    <property type="molecule type" value="Genomic_DNA"/>
</dbReference>
<proteinExistence type="predicted"/>
<dbReference type="SUPFAM" id="SSF48498">
    <property type="entry name" value="Tetracyclin repressor-like, C-terminal domain"/>
    <property type="match status" value="1"/>
</dbReference>
<gene>
    <name evidence="6" type="ORF">NZH93_10545</name>
</gene>
<dbReference type="GO" id="GO:0003700">
    <property type="term" value="F:DNA-binding transcription factor activity"/>
    <property type="evidence" value="ECO:0007669"/>
    <property type="project" value="TreeGrafter"/>
</dbReference>
<dbReference type="RefSeq" id="WP_259622799.1">
    <property type="nucleotide sequence ID" value="NZ_JANYMP010000004.1"/>
</dbReference>
<dbReference type="InterPro" id="IPR036271">
    <property type="entry name" value="Tet_transcr_reg_TetR-rel_C_sf"/>
</dbReference>
<evidence type="ECO:0000313" key="6">
    <source>
        <dbReference type="EMBL" id="MCS7477290.1"/>
    </source>
</evidence>
<dbReference type="InterPro" id="IPR001647">
    <property type="entry name" value="HTH_TetR"/>
</dbReference>
<accession>A0A9X2VIF4</accession>
<dbReference type="SUPFAM" id="SSF46689">
    <property type="entry name" value="Homeodomain-like"/>
    <property type="match status" value="1"/>
</dbReference>
<dbReference type="PROSITE" id="PS50977">
    <property type="entry name" value="HTH_TETR_2"/>
    <property type="match status" value="1"/>
</dbReference>
<dbReference type="InterPro" id="IPR004111">
    <property type="entry name" value="Repressor_TetR_C"/>
</dbReference>
<dbReference type="Gene3D" id="1.10.10.60">
    <property type="entry name" value="Homeodomain-like"/>
    <property type="match status" value="1"/>
</dbReference>
<evidence type="ECO:0000256" key="2">
    <source>
        <dbReference type="ARBA" id="ARBA00023125"/>
    </source>
</evidence>
<evidence type="ECO:0000256" key="3">
    <source>
        <dbReference type="ARBA" id="ARBA00023163"/>
    </source>
</evidence>
<dbReference type="InterPro" id="IPR050109">
    <property type="entry name" value="HTH-type_TetR-like_transc_reg"/>
</dbReference>